<keyword evidence="2" id="KW-1185">Reference proteome</keyword>
<dbReference type="EMBL" id="BGPR01001558">
    <property type="protein sequence ID" value="GBM56679.1"/>
    <property type="molecule type" value="Genomic_DNA"/>
</dbReference>
<dbReference type="Proteomes" id="UP000499080">
    <property type="component" value="Unassembled WGS sequence"/>
</dbReference>
<evidence type="ECO:0000313" key="2">
    <source>
        <dbReference type="Proteomes" id="UP000499080"/>
    </source>
</evidence>
<evidence type="ECO:0000313" key="1">
    <source>
        <dbReference type="EMBL" id="GBM56679.1"/>
    </source>
</evidence>
<dbReference type="AlphaFoldDB" id="A0A4Y2GV03"/>
<organism evidence="1 2">
    <name type="scientific">Araneus ventricosus</name>
    <name type="common">Orbweaver spider</name>
    <name type="synonym">Epeira ventricosa</name>
    <dbReference type="NCBI Taxonomy" id="182803"/>
    <lineage>
        <taxon>Eukaryota</taxon>
        <taxon>Metazoa</taxon>
        <taxon>Ecdysozoa</taxon>
        <taxon>Arthropoda</taxon>
        <taxon>Chelicerata</taxon>
        <taxon>Arachnida</taxon>
        <taxon>Araneae</taxon>
        <taxon>Araneomorphae</taxon>
        <taxon>Entelegynae</taxon>
        <taxon>Araneoidea</taxon>
        <taxon>Araneidae</taxon>
        <taxon>Araneus</taxon>
    </lineage>
</organism>
<sequence length="105" mass="11852">MPFEGFHILRCFALNHSAHSNITLLHIQMFTTSCCTINHVALEHLLLQTLSKNMALSFRDCPMHNVCIVKNNARPAFLHPHAIRSNLFGSAGNELNEGLWVLDPF</sequence>
<accession>A0A4Y2GV03</accession>
<name>A0A4Y2GV03_ARAVE</name>
<gene>
    <name evidence="1" type="ORF">AVEN_154228_1</name>
</gene>
<comment type="caution">
    <text evidence="1">The sequence shown here is derived from an EMBL/GenBank/DDBJ whole genome shotgun (WGS) entry which is preliminary data.</text>
</comment>
<protein>
    <submittedName>
        <fullName evidence="1">Uncharacterized protein</fullName>
    </submittedName>
</protein>
<proteinExistence type="predicted"/>
<reference evidence="1 2" key="1">
    <citation type="journal article" date="2019" name="Sci. Rep.">
        <title>Orb-weaving spider Araneus ventricosus genome elucidates the spidroin gene catalogue.</title>
        <authorList>
            <person name="Kono N."/>
            <person name="Nakamura H."/>
            <person name="Ohtoshi R."/>
            <person name="Moran D.A.P."/>
            <person name="Shinohara A."/>
            <person name="Yoshida Y."/>
            <person name="Fujiwara M."/>
            <person name="Mori M."/>
            <person name="Tomita M."/>
            <person name="Arakawa K."/>
        </authorList>
    </citation>
    <scope>NUCLEOTIDE SEQUENCE [LARGE SCALE GENOMIC DNA]</scope>
</reference>